<feature type="region of interest" description="Disordered" evidence="1">
    <location>
        <begin position="77"/>
        <end position="104"/>
    </location>
</feature>
<accession>A0AA39ILS5</accession>
<evidence type="ECO:0000313" key="4">
    <source>
        <dbReference type="Proteomes" id="UP001175271"/>
    </source>
</evidence>
<keyword evidence="2" id="KW-1133">Transmembrane helix</keyword>
<proteinExistence type="predicted"/>
<dbReference type="Proteomes" id="UP001175271">
    <property type="component" value="Unassembled WGS sequence"/>
</dbReference>
<keyword evidence="2" id="KW-0472">Membrane</keyword>
<protein>
    <submittedName>
        <fullName evidence="3">Uncharacterized protein</fullName>
    </submittedName>
</protein>
<evidence type="ECO:0000313" key="3">
    <source>
        <dbReference type="EMBL" id="KAK0425744.1"/>
    </source>
</evidence>
<gene>
    <name evidence="3" type="ORF">QR680_009356</name>
</gene>
<name>A0AA39ILS5_9BILA</name>
<reference evidence="3" key="1">
    <citation type="submission" date="2023-06" db="EMBL/GenBank/DDBJ databases">
        <title>Genomic analysis of the entomopathogenic nematode Steinernema hermaphroditum.</title>
        <authorList>
            <person name="Schwarz E.M."/>
            <person name="Heppert J.K."/>
            <person name="Baniya A."/>
            <person name="Schwartz H.T."/>
            <person name="Tan C.-H."/>
            <person name="Antoshechkin I."/>
            <person name="Sternberg P.W."/>
            <person name="Goodrich-Blair H."/>
            <person name="Dillman A.R."/>
        </authorList>
    </citation>
    <scope>NUCLEOTIDE SEQUENCE</scope>
    <source>
        <strain evidence="3">PS9179</strain>
        <tissue evidence="3">Whole animal</tissue>
    </source>
</reference>
<organism evidence="3 4">
    <name type="scientific">Steinernema hermaphroditum</name>
    <dbReference type="NCBI Taxonomy" id="289476"/>
    <lineage>
        <taxon>Eukaryota</taxon>
        <taxon>Metazoa</taxon>
        <taxon>Ecdysozoa</taxon>
        <taxon>Nematoda</taxon>
        <taxon>Chromadorea</taxon>
        <taxon>Rhabditida</taxon>
        <taxon>Tylenchina</taxon>
        <taxon>Panagrolaimomorpha</taxon>
        <taxon>Strongyloidoidea</taxon>
        <taxon>Steinernematidae</taxon>
        <taxon>Steinernema</taxon>
    </lineage>
</organism>
<comment type="caution">
    <text evidence="3">The sequence shown here is derived from an EMBL/GenBank/DDBJ whole genome shotgun (WGS) entry which is preliminary data.</text>
</comment>
<evidence type="ECO:0000256" key="2">
    <source>
        <dbReference type="SAM" id="Phobius"/>
    </source>
</evidence>
<sequence length="104" mass="11204">MDLAVVLIVVVSVLLGVLILVALLYGIYRILHHPRVPKPPASTSATPLQIKKGNVEPLRSLFDEDDLSRSVIVGSMTTSSEQDNLDDPFATNSSSQCADKATKD</sequence>
<feature type="transmembrane region" description="Helical" evidence="2">
    <location>
        <begin position="6"/>
        <end position="28"/>
    </location>
</feature>
<dbReference type="EMBL" id="JAUCMV010000001">
    <property type="protein sequence ID" value="KAK0425744.1"/>
    <property type="molecule type" value="Genomic_DNA"/>
</dbReference>
<keyword evidence="4" id="KW-1185">Reference proteome</keyword>
<dbReference type="AlphaFoldDB" id="A0AA39ILS5"/>
<keyword evidence="2" id="KW-0812">Transmembrane</keyword>
<evidence type="ECO:0000256" key="1">
    <source>
        <dbReference type="SAM" id="MobiDB-lite"/>
    </source>
</evidence>